<feature type="compositionally biased region" description="Low complexity" evidence="1">
    <location>
        <begin position="59"/>
        <end position="80"/>
    </location>
</feature>
<keyword evidence="2" id="KW-0812">Transmembrane</keyword>
<evidence type="ECO:0000256" key="2">
    <source>
        <dbReference type="SAM" id="Phobius"/>
    </source>
</evidence>
<organism evidence="3 4">
    <name type="scientific">Variovorax guangxiensis</name>
    <dbReference type="NCBI Taxonomy" id="1775474"/>
    <lineage>
        <taxon>Bacteria</taxon>
        <taxon>Pseudomonadati</taxon>
        <taxon>Pseudomonadota</taxon>
        <taxon>Betaproteobacteria</taxon>
        <taxon>Burkholderiales</taxon>
        <taxon>Comamonadaceae</taxon>
        <taxon>Variovorax</taxon>
    </lineage>
</organism>
<evidence type="ECO:0000313" key="3">
    <source>
        <dbReference type="EMBL" id="MBB4219867.1"/>
    </source>
</evidence>
<dbReference type="RefSeq" id="WP_184635203.1">
    <property type="nucleotide sequence ID" value="NZ_JACIFZ010000001.1"/>
</dbReference>
<keyword evidence="2" id="KW-1133">Transmembrane helix</keyword>
<gene>
    <name evidence="3" type="ORF">GGD71_000614</name>
</gene>
<feature type="region of interest" description="Disordered" evidence="1">
    <location>
        <begin position="46"/>
        <end position="80"/>
    </location>
</feature>
<accession>A0A840FL09</accession>
<sequence>MSELSRRQQARDDRRDNQRVFVFSVTVAILVMLGALIYFYAVDKRGEGPSRETAPPPAAQVQGGAQTAPTTAPTAPQQQK</sequence>
<reference evidence="3 4" key="1">
    <citation type="submission" date="2020-08" db="EMBL/GenBank/DDBJ databases">
        <title>Genomic Encyclopedia of Type Strains, Phase IV (KMG-V): Genome sequencing to study the core and pangenomes of soil and plant-associated prokaryotes.</title>
        <authorList>
            <person name="Whitman W."/>
        </authorList>
    </citation>
    <scope>NUCLEOTIDE SEQUENCE [LARGE SCALE GENOMIC DNA]</scope>
    <source>
        <strain evidence="3 4">34/80</strain>
    </source>
</reference>
<evidence type="ECO:0000256" key="1">
    <source>
        <dbReference type="SAM" id="MobiDB-lite"/>
    </source>
</evidence>
<feature type="transmembrane region" description="Helical" evidence="2">
    <location>
        <begin position="20"/>
        <end position="41"/>
    </location>
</feature>
<dbReference type="EMBL" id="JACIFZ010000001">
    <property type="protein sequence ID" value="MBB4219867.1"/>
    <property type="molecule type" value="Genomic_DNA"/>
</dbReference>
<evidence type="ECO:0000313" key="4">
    <source>
        <dbReference type="Proteomes" id="UP000524450"/>
    </source>
</evidence>
<proteinExistence type="predicted"/>
<name>A0A840FL09_9BURK</name>
<dbReference type="AlphaFoldDB" id="A0A840FL09"/>
<comment type="caution">
    <text evidence="3">The sequence shown here is derived from an EMBL/GenBank/DDBJ whole genome shotgun (WGS) entry which is preliminary data.</text>
</comment>
<protein>
    <submittedName>
        <fullName evidence="3">Uncharacterized protein</fullName>
    </submittedName>
</protein>
<dbReference type="Proteomes" id="UP000524450">
    <property type="component" value="Unassembled WGS sequence"/>
</dbReference>
<keyword evidence="2" id="KW-0472">Membrane</keyword>